<dbReference type="EMBL" id="QRDT01000009">
    <property type="protein sequence ID" value="RED35175.1"/>
    <property type="molecule type" value="Genomic_DNA"/>
</dbReference>
<dbReference type="Proteomes" id="UP000256343">
    <property type="component" value="Unassembled WGS sequence"/>
</dbReference>
<evidence type="ECO:0000256" key="1">
    <source>
        <dbReference type="ARBA" id="ARBA00022679"/>
    </source>
</evidence>
<evidence type="ECO:0000259" key="3">
    <source>
        <dbReference type="Pfam" id="PF13439"/>
    </source>
</evidence>
<evidence type="ECO:0000313" key="4">
    <source>
        <dbReference type="EMBL" id="RED35175.1"/>
    </source>
</evidence>
<gene>
    <name evidence="4" type="ORF">BJ125_10919</name>
    <name evidence="5" type="ORF">SAMN05892882_10919</name>
</gene>
<reference evidence="5 6" key="1">
    <citation type="submission" date="2017-08" db="EMBL/GenBank/DDBJ databases">
        <authorList>
            <person name="de Groot N.N."/>
        </authorList>
    </citation>
    <scope>NUCLEOTIDE SEQUENCE [LARGE SCALE GENOMIC DNA]</scope>
    <source>
        <strain evidence="5 6">JA575</strain>
    </source>
</reference>
<name>A0A336JMF9_9BRAD</name>
<feature type="domain" description="Glycosyltransferase subfamily 4-like N-terminal" evidence="3">
    <location>
        <begin position="16"/>
        <end position="195"/>
    </location>
</feature>
<dbReference type="PANTHER" id="PTHR46401">
    <property type="entry name" value="GLYCOSYLTRANSFERASE WBBK-RELATED"/>
    <property type="match status" value="1"/>
</dbReference>
<evidence type="ECO:0000313" key="7">
    <source>
        <dbReference type="Proteomes" id="UP000256343"/>
    </source>
</evidence>
<dbReference type="OrthoDB" id="3180470at2"/>
<reference evidence="4 7" key="2">
    <citation type="submission" date="2018-07" db="EMBL/GenBank/DDBJ databases">
        <title>Genomic Encyclopedia of Archaeal and Bacterial Type Strains, Phase II (KMG-II): from individual species to whole genera.</title>
        <authorList>
            <person name="Goeker M."/>
        </authorList>
    </citation>
    <scope>NUCLEOTIDE SEQUENCE [LARGE SCALE GENOMIC DNA]</scope>
    <source>
        <strain evidence="4 7">JA575</strain>
    </source>
</reference>
<dbReference type="Pfam" id="PF00534">
    <property type="entry name" value="Glycos_transf_1"/>
    <property type="match status" value="1"/>
</dbReference>
<accession>A0A336JMF9</accession>
<dbReference type="Gene3D" id="3.40.50.2000">
    <property type="entry name" value="Glycogen Phosphorylase B"/>
    <property type="match status" value="2"/>
</dbReference>
<dbReference type="PANTHER" id="PTHR46401:SF2">
    <property type="entry name" value="GLYCOSYLTRANSFERASE WBBK-RELATED"/>
    <property type="match status" value="1"/>
</dbReference>
<keyword evidence="7" id="KW-1185">Reference proteome</keyword>
<dbReference type="CDD" id="cd03794">
    <property type="entry name" value="GT4_WbuB-like"/>
    <property type="match status" value="1"/>
</dbReference>
<dbReference type="InterPro" id="IPR001296">
    <property type="entry name" value="Glyco_trans_1"/>
</dbReference>
<dbReference type="InterPro" id="IPR028098">
    <property type="entry name" value="Glyco_trans_4-like_N"/>
</dbReference>
<protein>
    <submittedName>
        <fullName evidence="4">Glycosyltransferase involved in cell wall biosynthesis</fullName>
    </submittedName>
    <submittedName>
        <fullName evidence="5">Glycosyltransferase involved in cell wall bisynthesis</fullName>
    </submittedName>
</protein>
<evidence type="ECO:0000259" key="2">
    <source>
        <dbReference type="Pfam" id="PF00534"/>
    </source>
</evidence>
<sequence length="418" mass="46157">MRIYVCEYSGHPFQVQLSRELARRGNRVVHAYFSDFQTPKGSLQLGPGDPPTLEITPLSLGKPFSKYGLVKRRFQEIRVGRLIAQRIGEFEPDIVIGCNLPIDALDAVVTLCDRQRRPFVFWQQDIYSKAIGDLLGERLGMAGRLIGRYYQMLERKAAARSSAIVVIADDFRHTLEAEFGVDGRRIHTVENWAPLDEISPRPKSNDWSRRHGLDDCDVVLYTGTIGLKHDPALILEVAKSIALRPHTRMVVTSEGRHADWLAQQAAELPGAPLLVLPFQDFKSYSDVLGSADVLIAILESDAGTFSVPSKVLSYLCSGRSIVLSAPPANLASRTIQRANAGYAVPVGDVAGFVGAINTLLDDPDRRTAFGANGRTYAERSFDIGKIADRFDAIIGSVRADQRRDARHGRVDLPALSPR</sequence>
<dbReference type="EMBL" id="UFQQ01000009">
    <property type="protein sequence ID" value="SSW90865.1"/>
    <property type="molecule type" value="Genomic_DNA"/>
</dbReference>
<evidence type="ECO:0000313" key="5">
    <source>
        <dbReference type="EMBL" id="SSW90865.1"/>
    </source>
</evidence>
<evidence type="ECO:0000313" key="6">
    <source>
        <dbReference type="Proteomes" id="UP000252631"/>
    </source>
</evidence>
<dbReference type="RefSeq" id="WP_114357944.1">
    <property type="nucleotide sequence ID" value="NZ_QRDT01000009.1"/>
</dbReference>
<dbReference type="GO" id="GO:0009103">
    <property type="term" value="P:lipopolysaccharide biosynthetic process"/>
    <property type="evidence" value="ECO:0007669"/>
    <property type="project" value="TreeGrafter"/>
</dbReference>
<dbReference type="GO" id="GO:0016757">
    <property type="term" value="F:glycosyltransferase activity"/>
    <property type="evidence" value="ECO:0007669"/>
    <property type="project" value="InterPro"/>
</dbReference>
<proteinExistence type="predicted"/>
<dbReference type="Proteomes" id="UP000252631">
    <property type="component" value="Unassembled WGS sequence"/>
</dbReference>
<dbReference type="AlphaFoldDB" id="A0A336JMF9"/>
<organism evidence="5 6">
    <name type="scientific">Rhodopseudomonas pentothenatexigens</name>
    <dbReference type="NCBI Taxonomy" id="999699"/>
    <lineage>
        <taxon>Bacteria</taxon>
        <taxon>Pseudomonadati</taxon>
        <taxon>Pseudomonadota</taxon>
        <taxon>Alphaproteobacteria</taxon>
        <taxon>Hyphomicrobiales</taxon>
        <taxon>Nitrobacteraceae</taxon>
        <taxon>Rhodopseudomonas</taxon>
    </lineage>
</organism>
<dbReference type="SUPFAM" id="SSF53756">
    <property type="entry name" value="UDP-Glycosyltransferase/glycogen phosphorylase"/>
    <property type="match status" value="1"/>
</dbReference>
<keyword evidence="1 5" id="KW-0808">Transferase</keyword>
<dbReference type="Pfam" id="PF13439">
    <property type="entry name" value="Glyco_transf_4"/>
    <property type="match status" value="1"/>
</dbReference>
<feature type="domain" description="Glycosyl transferase family 1" evidence="2">
    <location>
        <begin position="207"/>
        <end position="374"/>
    </location>
</feature>